<dbReference type="STRING" id="111780.Sta7437_1229"/>
<name>K9XRU2_STAC7</name>
<dbReference type="Gene3D" id="2.160.20.80">
    <property type="entry name" value="E3 ubiquitin-protein ligase SopA"/>
    <property type="match status" value="1"/>
</dbReference>
<dbReference type="SUPFAM" id="SSF141571">
    <property type="entry name" value="Pentapeptide repeat-like"/>
    <property type="match status" value="1"/>
</dbReference>
<accession>K9XRU2</accession>
<gene>
    <name evidence="2" type="ordered locus">Sta7437_1229</name>
</gene>
<dbReference type="PATRIC" id="fig|111780.3.peg.1279"/>
<dbReference type="PANTHER" id="PTHR47200:SF2">
    <property type="entry name" value="THYLAKOID LUMENAL 15 KDA PROTEIN 1, CHLOROPLASTIC"/>
    <property type="match status" value="1"/>
</dbReference>
<feature type="signal peptide" evidence="1">
    <location>
        <begin position="1"/>
        <end position="25"/>
    </location>
</feature>
<dbReference type="Pfam" id="PF00805">
    <property type="entry name" value="Pentapeptide"/>
    <property type="match status" value="2"/>
</dbReference>
<dbReference type="OrthoDB" id="7872756at2"/>
<evidence type="ECO:0000313" key="2">
    <source>
        <dbReference type="EMBL" id="AFZ34799.1"/>
    </source>
</evidence>
<dbReference type="InterPro" id="IPR001646">
    <property type="entry name" value="5peptide_repeat"/>
</dbReference>
<dbReference type="Proteomes" id="UP000010473">
    <property type="component" value="Chromosome"/>
</dbReference>
<dbReference type="AlphaFoldDB" id="K9XRU2"/>
<dbReference type="HOGENOM" id="CLU_066336_3_0_3"/>
<dbReference type="InterPro" id="IPR044213">
    <property type="entry name" value="At2g44920-like"/>
</dbReference>
<sequence>MKYFLRLSTLLFLLILLWFPSPVQAASSSAVTPSTFSEVDFRSKDFSGKNLQSIDFAKVDLESANFSNADLRGAVFNASNLANANLQGVDFSYGFAYLTNFDGADLTDAIFQETILSFSTFEGAKIKNADFTFAVLEKWQVKQLCANASGVNPKTGVDTRESLGCK</sequence>
<feature type="chain" id="PRO_5003937976" evidence="1">
    <location>
        <begin position="26"/>
        <end position="166"/>
    </location>
</feature>
<keyword evidence="3" id="KW-1185">Reference proteome</keyword>
<reference evidence="3" key="1">
    <citation type="journal article" date="2013" name="Proc. Natl. Acad. Sci. U.S.A.">
        <title>Improving the coverage of the cyanobacterial phylum using diversity-driven genome sequencing.</title>
        <authorList>
            <person name="Shih P.M."/>
            <person name="Wu D."/>
            <person name="Latifi A."/>
            <person name="Axen S.D."/>
            <person name="Fewer D.P."/>
            <person name="Talla E."/>
            <person name="Calteau A."/>
            <person name="Cai F."/>
            <person name="Tandeau de Marsac N."/>
            <person name="Rippka R."/>
            <person name="Herdman M."/>
            <person name="Sivonen K."/>
            <person name="Coursin T."/>
            <person name="Laurent T."/>
            <person name="Goodwin L."/>
            <person name="Nolan M."/>
            <person name="Davenport K.W."/>
            <person name="Han C.S."/>
            <person name="Rubin E.M."/>
            <person name="Eisen J.A."/>
            <person name="Woyke T."/>
            <person name="Gugger M."/>
            <person name="Kerfeld C.A."/>
        </authorList>
    </citation>
    <scope>NUCLEOTIDE SEQUENCE [LARGE SCALE GENOMIC DNA]</scope>
    <source>
        <strain evidence="3">ATCC 29371 / PCC 7437</strain>
    </source>
</reference>
<dbReference type="EMBL" id="CP003653">
    <property type="protein sequence ID" value="AFZ34799.1"/>
    <property type="molecule type" value="Genomic_DNA"/>
</dbReference>
<evidence type="ECO:0000256" key="1">
    <source>
        <dbReference type="SAM" id="SignalP"/>
    </source>
</evidence>
<keyword evidence="1" id="KW-0732">Signal</keyword>
<proteinExistence type="predicted"/>
<dbReference type="RefSeq" id="WP_015192472.1">
    <property type="nucleotide sequence ID" value="NC_019748.1"/>
</dbReference>
<evidence type="ECO:0000313" key="3">
    <source>
        <dbReference type="Proteomes" id="UP000010473"/>
    </source>
</evidence>
<dbReference type="eggNOG" id="COG1357">
    <property type="taxonomic scope" value="Bacteria"/>
</dbReference>
<protein>
    <submittedName>
        <fullName evidence="2">Pentapeptide repeat protein</fullName>
    </submittedName>
</protein>
<dbReference type="KEGG" id="scs:Sta7437_1229"/>
<organism evidence="2 3">
    <name type="scientific">Stanieria cyanosphaera (strain ATCC 29371 / PCC 7437)</name>
    <dbReference type="NCBI Taxonomy" id="111780"/>
    <lineage>
        <taxon>Bacteria</taxon>
        <taxon>Bacillati</taxon>
        <taxon>Cyanobacteriota</taxon>
        <taxon>Cyanophyceae</taxon>
        <taxon>Pleurocapsales</taxon>
        <taxon>Dermocarpellaceae</taxon>
        <taxon>Stanieria</taxon>
    </lineage>
</organism>
<dbReference type="PANTHER" id="PTHR47200">
    <property type="entry name" value="THYLAKOID LUMENAL 15 KDA PROTEIN 1, CHLOROPLASTIC"/>
    <property type="match status" value="1"/>
</dbReference>